<evidence type="ECO:0000259" key="10">
    <source>
        <dbReference type="Pfam" id="PF00195"/>
    </source>
</evidence>
<dbReference type="SUPFAM" id="SSF53901">
    <property type="entry name" value="Thiolase-like"/>
    <property type="match status" value="2"/>
</dbReference>
<evidence type="ECO:0000256" key="3">
    <source>
        <dbReference type="ARBA" id="ARBA00005531"/>
    </source>
</evidence>
<organism evidence="12 15">
    <name type="scientific">Medicago truncatula</name>
    <name type="common">Barrel medic</name>
    <name type="synonym">Medicago tribuloides</name>
    <dbReference type="NCBI Taxonomy" id="3880"/>
    <lineage>
        <taxon>Eukaryota</taxon>
        <taxon>Viridiplantae</taxon>
        <taxon>Streptophyta</taxon>
        <taxon>Embryophyta</taxon>
        <taxon>Tracheophyta</taxon>
        <taxon>Spermatophyta</taxon>
        <taxon>Magnoliopsida</taxon>
        <taxon>eudicotyledons</taxon>
        <taxon>Gunneridae</taxon>
        <taxon>Pentapetalae</taxon>
        <taxon>rosids</taxon>
        <taxon>fabids</taxon>
        <taxon>Fabales</taxon>
        <taxon>Fabaceae</taxon>
        <taxon>Papilionoideae</taxon>
        <taxon>50 kb inversion clade</taxon>
        <taxon>NPAAA clade</taxon>
        <taxon>Hologalegina</taxon>
        <taxon>IRL clade</taxon>
        <taxon>Trifolieae</taxon>
        <taxon>Medicago</taxon>
    </lineage>
</organism>
<dbReference type="PANTHER" id="PTHR11877">
    <property type="entry name" value="HYDROXYMETHYLGLUTARYL-COA SYNTHASE"/>
    <property type="match status" value="1"/>
</dbReference>
<dbReference type="InterPro" id="IPR001099">
    <property type="entry name" value="Chalcone/stilbene_synt_N"/>
</dbReference>
<dbReference type="HOGENOM" id="CLU_034992_2_0_1"/>
<dbReference type="Gene3D" id="3.40.47.10">
    <property type="match status" value="2"/>
</dbReference>
<dbReference type="OrthoDB" id="1538623at2759"/>
<evidence type="ECO:0000256" key="7">
    <source>
        <dbReference type="ARBA" id="ARBA00023315"/>
    </source>
</evidence>
<dbReference type="KEGG" id="mtr:25489717"/>
<reference evidence="14" key="3">
    <citation type="submission" date="2015-04" db="UniProtKB">
        <authorList>
            <consortium name="EnsemblPlants"/>
        </authorList>
    </citation>
    <scope>IDENTIFICATION</scope>
    <source>
        <strain evidence="14">cv. Jemalong A17</strain>
    </source>
</reference>
<dbReference type="UniPathway" id="UPA00154"/>
<dbReference type="STRING" id="3880.A0A072V123"/>
<keyword evidence="6" id="KW-0284">Flavonoid biosynthesis</keyword>
<evidence type="ECO:0000313" key="12">
    <source>
        <dbReference type="EMBL" id="KEH35361.1"/>
    </source>
</evidence>
<dbReference type="AlphaFoldDB" id="A0A072V123"/>
<dbReference type="GO" id="GO:0016210">
    <property type="term" value="F:naringenin-chalcone synthase activity"/>
    <property type="evidence" value="ECO:0007669"/>
    <property type="project" value="UniProtKB-EC"/>
</dbReference>
<sequence>MAYLEGIRESQRARGPATILAIGTATPVNCIYQSDFTDYYFRVTKSEHMTQLKAKLKRICEKSMIKKRYIHLTEEILKEHPNISTYEEPSLNVRQDILVEEVPKLGEKAALKAIKEWGRPKSEITHLIFCSTSGVDMPGADYQLIKLLNLNPSTKRFMLYHQGCYAGGTVLRLAKDLAENNIGARVLVVCSEITVVTFRGPNETHLDSLVGQALFGDGASSVIVGSNPNTTLERPLFHLVSASETILPNSEGAIEGHLREVGLTFHLKDNVPSLIGENIEKSLEETFHPLGITDWNSLFWVTHPGGPAIIKRIEETVGLNSDKLNATKHVLSEYGNMSSACVIFILDEMRRRSMEEGKTTTGEGLKWGVLFGFGPGLTMETIALHSANIDHGY</sequence>
<evidence type="ECO:0000256" key="4">
    <source>
        <dbReference type="ARBA" id="ARBA00012975"/>
    </source>
</evidence>
<comment type="function">
    <text evidence="1">The primary product of this enzyme is 4,2',4',6'-tetrahydroxychalcone (also termed naringenin-chalcone or chalcone) which can under specific conditions spontaneously isomerize into naringenin.</text>
</comment>
<dbReference type="Gramene" id="rna17974">
    <property type="protein sequence ID" value="RHN69495.1"/>
    <property type="gene ID" value="gene17974"/>
</dbReference>
<dbReference type="PIRSF" id="PIRSF000451">
    <property type="entry name" value="PKS_III"/>
    <property type="match status" value="1"/>
</dbReference>
<dbReference type="InterPro" id="IPR011141">
    <property type="entry name" value="Polyketide_synthase_type-III"/>
</dbReference>
<dbReference type="Proteomes" id="UP000002051">
    <property type="component" value="Chromosome 3"/>
</dbReference>
<feature type="domain" description="Chalcone/stilbene synthase N-terminal" evidence="10">
    <location>
        <begin position="7"/>
        <end position="228"/>
    </location>
</feature>
<evidence type="ECO:0000256" key="9">
    <source>
        <dbReference type="RuleBase" id="RU003633"/>
    </source>
</evidence>
<dbReference type="FunFam" id="3.40.47.10:FF:000025">
    <property type="entry name" value="Chalcone synthase 2"/>
    <property type="match status" value="1"/>
</dbReference>
<dbReference type="FunFam" id="3.40.47.10:FF:000014">
    <property type="entry name" value="Chalcone synthase 1"/>
    <property type="match status" value="1"/>
</dbReference>
<dbReference type="EMBL" id="PSQE01000003">
    <property type="protein sequence ID" value="RHN69495.1"/>
    <property type="molecule type" value="Genomic_DNA"/>
</dbReference>
<reference evidence="12 15" key="1">
    <citation type="journal article" date="2011" name="Nature">
        <title>The Medicago genome provides insight into the evolution of rhizobial symbioses.</title>
        <authorList>
            <person name="Young N.D."/>
            <person name="Debelle F."/>
            <person name="Oldroyd G.E."/>
            <person name="Geurts R."/>
            <person name="Cannon S.B."/>
            <person name="Udvardi M.K."/>
            <person name="Benedito V.A."/>
            <person name="Mayer K.F."/>
            <person name="Gouzy J."/>
            <person name="Schoof H."/>
            <person name="Van de Peer Y."/>
            <person name="Proost S."/>
            <person name="Cook D.R."/>
            <person name="Meyers B.C."/>
            <person name="Spannagl M."/>
            <person name="Cheung F."/>
            <person name="De Mita S."/>
            <person name="Krishnakumar V."/>
            <person name="Gundlach H."/>
            <person name="Zhou S."/>
            <person name="Mudge J."/>
            <person name="Bharti A.K."/>
            <person name="Murray J.D."/>
            <person name="Naoumkina M.A."/>
            <person name="Rosen B."/>
            <person name="Silverstein K.A."/>
            <person name="Tang H."/>
            <person name="Rombauts S."/>
            <person name="Zhao P.X."/>
            <person name="Zhou P."/>
            <person name="Barbe V."/>
            <person name="Bardou P."/>
            <person name="Bechner M."/>
            <person name="Bellec A."/>
            <person name="Berger A."/>
            <person name="Berges H."/>
            <person name="Bidwell S."/>
            <person name="Bisseling T."/>
            <person name="Choisne N."/>
            <person name="Couloux A."/>
            <person name="Denny R."/>
            <person name="Deshpande S."/>
            <person name="Dai X."/>
            <person name="Doyle J.J."/>
            <person name="Dudez A.M."/>
            <person name="Farmer A.D."/>
            <person name="Fouteau S."/>
            <person name="Franken C."/>
            <person name="Gibelin C."/>
            <person name="Gish J."/>
            <person name="Goldstein S."/>
            <person name="Gonzalez A.J."/>
            <person name="Green P.J."/>
            <person name="Hallab A."/>
            <person name="Hartog M."/>
            <person name="Hua A."/>
            <person name="Humphray S.J."/>
            <person name="Jeong D.H."/>
            <person name="Jing Y."/>
            <person name="Jocker A."/>
            <person name="Kenton S.M."/>
            <person name="Kim D.J."/>
            <person name="Klee K."/>
            <person name="Lai H."/>
            <person name="Lang C."/>
            <person name="Lin S."/>
            <person name="Macmil S.L."/>
            <person name="Magdelenat G."/>
            <person name="Matthews L."/>
            <person name="McCorrison J."/>
            <person name="Monaghan E.L."/>
            <person name="Mun J.H."/>
            <person name="Najar F.Z."/>
            <person name="Nicholson C."/>
            <person name="Noirot C."/>
            <person name="O'Bleness M."/>
            <person name="Paule C.R."/>
            <person name="Poulain J."/>
            <person name="Prion F."/>
            <person name="Qin B."/>
            <person name="Qu C."/>
            <person name="Retzel E.F."/>
            <person name="Riddle C."/>
            <person name="Sallet E."/>
            <person name="Samain S."/>
            <person name="Samson N."/>
            <person name="Sanders I."/>
            <person name="Saurat O."/>
            <person name="Scarpelli C."/>
            <person name="Schiex T."/>
            <person name="Segurens B."/>
            <person name="Severin A.J."/>
            <person name="Sherrier D.J."/>
            <person name="Shi R."/>
            <person name="Sims S."/>
            <person name="Singer S.R."/>
            <person name="Sinharoy S."/>
            <person name="Sterck L."/>
            <person name="Viollet A."/>
            <person name="Wang B.B."/>
            <person name="Wang K."/>
            <person name="Wang M."/>
            <person name="Wang X."/>
            <person name="Warfsmann J."/>
            <person name="Weissenbach J."/>
            <person name="White D.D."/>
            <person name="White J.D."/>
            <person name="Wiley G.B."/>
            <person name="Wincker P."/>
            <person name="Xing Y."/>
            <person name="Yang L."/>
            <person name="Yao Z."/>
            <person name="Ying F."/>
            <person name="Zhai J."/>
            <person name="Zhou L."/>
            <person name="Zuber A."/>
            <person name="Denarie J."/>
            <person name="Dixon R.A."/>
            <person name="May G.D."/>
            <person name="Schwartz D.C."/>
            <person name="Rogers J."/>
            <person name="Quetier F."/>
            <person name="Town C.D."/>
            <person name="Roe B.A."/>
        </authorList>
    </citation>
    <scope>NUCLEOTIDE SEQUENCE [LARGE SCALE GENOMIC DNA]</scope>
    <source>
        <strain evidence="12">A17</strain>
        <strain evidence="14 15">cv. Jemalong A17</strain>
    </source>
</reference>
<reference evidence="13" key="4">
    <citation type="journal article" date="2018" name="Nat. Plants">
        <title>Whole-genome landscape of Medicago truncatula symbiotic genes.</title>
        <authorList>
            <person name="Pecrix Y."/>
            <person name="Gamas P."/>
            <person name="Carrere S."/>
        </authorList>
    </citation>
    <scope>NUCLEOTIDE SEQUENCE</scope>
    <source>
        <tissue evidence="13">Leaves</tissue>
    </source>
</reference>
<dbReference type="EnsemblPlants" id="KEH35361">
    <property type="protein sequence ID" value="KEH35361"/>
    <property type="gene ID" value="MTR_3g088675"/>
</dbReference>
<dbReference type="PANTHER" id="PTHR11877:SF14">
    <property type="entry name" value="CHALCONE SYNTHASE"/>
    <property type="match status" value="1"/>
</dbReference>
<evidence type="ECO:0000313" key="15">
    <source>
        <dbReference type="Proteomes" id="UP000002051"/>
    </source>
</evidence>
<dbReference type="EC" id="2.3.1.74" evidence="4"/>
<dbReference type="Pfam" id="PF02797">
    <property type="entry name" value="Chal_sti_synt_C"/>
    <property type="match status" value="1"/>
</dbReference>
<name>A0A072V123_MEDTR</name>
<evidence type="ECO:0000256" key="6">
    <source>
        <dbReference type="ARBA" id="ARBA00023241"/>
    </source>
</evidence>
<feature type="domain" description="Chalcone/stilbene synthase C-terminal" evidence="11">
    <location>
        <begin position="239"/>
        <end position="386"/>
    </location>
</feature>
<evidence type="ECO:0000259" key="11">
    <source>
        <dbReference type="Pfam" id="PF02797"/>
    </source>
</evidence>
<comment type="pathway">
    <text evidence="2">Secondary metabolite biosynthesis; flavonoid biosynthesis.</text>
</comment>
<evidence type="ECO:0000256" key="2">
    <source>
        <dbReference type="ARBA" id="ARBA00004966"/>
    </source>
</evidence>
<reference evidence="12 15" key="2">
    <citation type="journal article" date="2014" name="BMC Genomics">
        <title>An improved genome release (version Mt4.0) for the model legume Medicago truncatula.</title>
        <authorList>
            <person name="Tang H."/>
            <person name="Krishnakumar V."/>
            <person name="Bidwell S."/>
            <person name="Rosen B."/>
            <person name="Chan A."/>
            <person name="Zhou S."/>
            <person name="Gentzbittel L."/>
            <person name="Childs K.L."/>
            <person name="Yandell M."/>
            <person name="Gundlach H."/>
            <person name="Mayer K.F."/>
            <person name="Schwartz D.C."/>
            <person name="Town C.D."/>
        </authorList>
    </citation>
    <scope>GENOME REANNOTATION</scope>
    <source>
        <strain evidence="12">A17</strain>
        <strain evidence="14 15">cv. Jemalong A17</strain>
    </source>
</reference>
<evidence type="ECO:0000313" key="13">
    <source>
        <dbReference type="EMBL" id="RHN69495.1"/>
    </source>
</evidence>
<evidence type="ECO:0000256" key="8">
    <source>
        <dbReference type="PIRSR" id="PIRSR000451-1"/>
    </source>
</evidence>
<dbReference type="Pfam" id="PF00195">
    <property type="entry name" value="Chal_sti_synt_N"/>
    <property type="match status" value="1"/>
</dbReference>
<keyword evidence="7 9" id="KW-0012">Acyltransferase</keyword>
<keyword evidence="5 9" id="KW-0808">Transferase</keyword>
<keyword evidence="15" id="KW-1185">Reference proteome</keyword>
<evidence type="ECO:0000313" key="14">
    <source>
        <dbReference type="EnsemblPlants" id="KEH35361"/>
    </source>
</evidence>
<accession>A0A072V123</accession>
<dbReference type="EMBL" id="CM001219">
    <property type="protein sequence ID" value="KEH35361.1"/>
    <property type="molecule type" value="Genomic_DNA"/>
</dbReference>
<protein>
    <recommendedName>
        <fullName evidence="4">chalcone synthase</fullName>
        <ecNumber evidence="4">2.3.1.74</ecNumber>
    </recommendedName>
</protein>
<evidence type="ECO:0000256" key="1">
    <source>
        <dbReference type="ARBA" id="ARBA00002969"/>
    </source>
</evidence>
<dbReference type="Proteomes" id="UP000265566">
    <property type="component" value="Chromosome 3"/>
</dbReference>
<dbReference type="InterPro" id="IPR012328">
    <property type="entry name" value="Chalcone/stilbene_synt_C"/>
</dbReference>
<feature type="active site" description="Acyl-thioester intermediate" evidence="8">
    <location>
        <position position="164"/>
    </location>
</feature>
<gene>
    <name evidence="14" type="primary">25489717</name>
    <name evidence="12" type="ordered locus">MTR_3g088675</name>
    <name evidence="13" type="ORF">MtrunA17_Chr3g0125351</name>
</gene>
<dbReference type="PROSITE" id="PS00441">
    <property type="entry name" value="CHALCONE_SYNTH"/>
    <property type="match status" value="1"/>
</dbReference>
<proteinExistence type="inferred from homology"/>
<dbReference type="InterPro" id="IPR016039">
    <property type="entry name" value="Thiolase-like"/>
</dbReference>
<evidence type="ECO:0000256" key="5">
    <source>
        <dbReference type="ARBA" id="ARBA00022679"/>
    </source>
</evidence>
<dbReference type="InterPro" id="IPR018088">
    <property type="entry name" value="Chalcone/stilbene_synthase_AS"/>
</dbReference>
<comment type="similarity">
    <text evidence="3 9">Belongs to the thiolase-like superfamily. Chalcone/stilbene synthases family.</text>
</comment>
<dbReference type="GO" id="GO:0009813">
    <property type="term" value="P:flavonoid biosynthetic process"/>
    <property type="evidence" value="ECO:0007669"/>
    <property type="project" value="UniProtKB-UniPathway"/>
</dbReference>
<dbReference type="CDD" id="cd00831">
    <property type="entry name" value="CHS_like"/>
    <property type="match status" value="1"/>
</dbReference>